<evidence type="ECO:0000313" key="3">
    <source>
        <dbReference type="Proteomes" id="UP000317863"/>
    </source>
</evidence>
<dbReference type="Proteomes" id="UP000317863">
    <property type="component" value="Unassembled WGS sequence"/>
</dbReference>
<dbReference type="EMBL" id="SGJB01000006">
    <property type="protein sequence ID" value="TQQ84874.1"/>
    <property type="molecule type" value="Genomic_DNA"/>
</dbReference>
<feature type="transmembrane region" description="Helical" evidence="1">
    <location>
        <begin position="106"/>
        <end position="128"/>
    </location>
</feature>
<name>A0A544QW17_9FIRM</name>
<keyword evidence="3" id="KW-1185">Reference proteome</keyword>
<protein>
    <submittedName>
        <fullName evidence="2">DUF1700 domain-containing protein</fullName>
    </submittedName>
</protein>
<keyword evidence="1" id="KW-0812">Transmembrane</keyword>
<keyword evidence="1" id="KW-0472">Membrane</keyword>
<gene>
    <name evidence="2" type="ORF">EXD82_04425</name>
</gene>
<organism evidence="2 3">
    <name type="scientific">Peptacetobacter hominis</name>
    <dbReference type="NCBI Taxonomy" id="2743610"/>
    <lineage>
        <taxon>Bacteria</taxon>
        <taxon>Bacillati</taxon>
        <taxon>Bacillota</taxon>
        <taxon>Clostridia</taxon>
        <taxon>Peptostreptococcales</taxon>
        <taxon>Peptostreptococcaceae</taxon>
        <taxon>Peptacetobacter</taxon>
    </lineage>
</organism>
<comment type="caution">
    <text evidence="2">The sequence shown here is derived from an EMBL/GenBank/DDBJ whole genome shotgun (WGS) entry which is preliminary data.</text>
</comment>
<evidence type="ECO:0000313" key="2">
    <source>
        <dbReference type="EMBL" id="TQQ84874.1"/>
    </source>
</evidence>
<dbReference type="Pfam" id="PF22564">
    <property type="entry name" value="HAAS"/>
    <property type="match status" value="1"/>
</dbReference>
<dbReference type="OrthoDB" id="95800at2"/>
<sequence length="189" mass="21589">MTNNKYFNELARHLHKLNDEDREEALNFYREYAEDAGIIEYEELTDRFGNPKNLSSKIYAESAKKTLDKDDKDISKAFIIGIIAICSLPVSLPIIGILIGTLITIIALIFAILMIILVFSKVSVSMFVESFSYLVNFNPALWMKTFGGSLILISVTVLLICMFVPFFRFLLKKITIKISNFVERRSKND</sequence>
<evidence type="ECO:0000256" key="1">
    <source>
        <dbReference type="SAM" id="Phobius"/>
    </source>
</evidence>
<accession>A0A544QW17</accession>
<dbReference type="AlphaFoldDB" id="A0A544QW17"/>
<feature type="transmembrane region" description="Helical" evidence="1">
    <location>
        <begin position="77"/>
        <end position="99"/>
    </location>
</feature>
<feature type="transmembrane region" description="Helical" evidence="1">
    <location>
        <begin position="148"/>
        <end position="171"/>
    </location>
</feature>
<dbReference type="RefSeq" id="WP_142535704.1">
    <property type="nucleotide sequence ID" value="NZ_SGJB01000006.1"/>
</dbReference>
<keyword evidence="1" id="KW-1133">Transmembrane helix</keyword>
<reference evidence="2 3" key="1">
    <citation type="submission" date="2019-02" db="EMBL/GenBank/DDBJ databases">
        <title>Peptostreptococcaceae bacterium ZHW00191 nov., a new bacterium isolated from the human gut.</title>
        <authorList>
            <person name="Zhou H.-W."/>
            <person name="Chen X.-J."/>
        </authorList>
    </citation>
    <scope>NUCLEOTIDE SEQUENCE [LARGE SCALE GENOMIC DNA]</scope>
    <source>
        <strain evidence="2 3">ZHW00191</strain>
    </source>
</reference>
<proteinExistence type="predicted"/>